<comment type="caution">
    <text evidence="2">The sequence shown here is derived from an EMBL/GenBank/DDBJ whole genome shotgun (WGS) entry which is preliminary data.</text>
</comment>
<evidence type="ECO:0000313" key="3">
    <source>
        <dbReference type="Proteomes" id="UP000499080"/>
    </source>
</evidence>
<keyword evidence="1" id="KW-0472">Membrane</keyword>
<evidence type="ECO:0000313" key="2">
    <source>
        <dbReference type="EMBL" id="GBN58546.1"/>
    </source>
</evidence>
<dbReference type="EMBL" id="BGPR01136739">
    <property type="protein sequence ID" value="GBN58546.1"/>
    <property type="molecule type" value="Genomic_DNA"/>
</dbReference>
<dbReference type="AlphaFoldDB" id="A0A4Y2Q8C7"/>
<keyword evidence="1" id="KW-0812">Transmembrane</keyword>
<sequence length="111" mass="12532">MSETSHDFRRSFNAEVELEAGSVITTRAGFGSVPARAARSAAHSPSKLEGERIPFSLRIFCSVKEFFGEGQSTLQLRPASLLLVHSFSVFFSILYYFLFHFRTSWDSESEE</sequence>
<feature type="transmembrane region" description="Helical" evidence="1">
    <location>
        <begin position="81"/>
        <end position="99"/>
    </location>
</feature>
<accession>A0A4Y2Q8C7</accession>
<keyword evidence="3" id="KW-1185">Reference proteome</keyword>
<name>A0A4Y2Q8C7_ARAVE</name>
<evidence type="ECO:0000256" key="1">
    <source>
        <dbReference type="SAM" id="Phobius"/>
    </source>
</evidence>
<reference evidence="2 3" key="1">
    <citation type="journal article" date="2019" name="Sci. Rep.">
        <title>Orb-weaving spider Araneus ventricosus genome elucidates the spidroin gene catalogue.</title>
        <authorList>
            <person name="Kono N."/>
            <person name="Nakamura H."/>
            <person name="Ohtoshi R."/>
            <person name="Moran D.A.P."/>
            <person name="Shinohara A."/>
            <person name="Yoshida Y."/>
            <person name="Fujiwara M."/>
            <person name="Mori M."/>
            <person name="Tomita M."/>
            <person name="Arakawa K."/>
        </authorList>
    </citation>
    <scope>NUCLEOTIDE SEQUENCE [LARGE SCALE GENOMIC DNA]</scope>
</reference>
<gene>
    <name evidence="2" type="ORF">AVEN_194967_1</name>
</gene>
<proteinExistence type="predicted"/>
<dbReference type="Proteomes" id="UP000499080">
    <property type="component" value="Unassembled WGS sequence"/>
</dbReference>
<organism evidence="2 3">
    <name type="scientific">Araneus ventricosus</name>
    <name type="common">Orbweaver spider</name>
    <name type="synonym">Epeira ventricosa</name>
    <dbReference type="NCBI Taxonomy" id="182803"/>
    <lineage>
        <taxon>Eukaryota</taxon>
        <taxon>Metazoa</taxon>
        <taxon>Ecdysozoa</taxon>
        <taxon>Arthropoda</taxon>
        <taxon>Chelicerata</taxon>
        <taxon>Arachnida</taxon>
        <taxon>Araneae</taxon>
        <taxon>Araneomorphae</taxon>
        <taxon>Entelegynae</taxon>
        <taxon>Araneoidea</taxon>
        <taxon>Araneidae</taxon>
        <taxon>Araneus</taxon>
    </lineage>
</organism>
<keyword evidence="1" id="KW-1133">Transmembrane helix</keyword>
<protein>
    <submittedName>
        <fullName evidence="2">Uncharacterized protein</fullName>
    </submittedName>
</protein>
<feature type="non-terminal residue" evidence="2">
    <location>
        <position position="111"/>
    </location>
</feature>